<dbReference type="AlphaFoldDB" id="A0A6P5GW94"/>
<evidence type="ECO:0000256" key="3">
    <source>
        <dbReference type="ARBA" id="ARBA00023015"/>
    </source>
</evidence>
<sequence>MASPAVDSDVARPISPYPLSVEDLPASTSDRSQTLRSMGDLLRSIHGAGGGGVRGGDQDEDEAYGEMTLEDFLARAGAVKKEEEDDARVLPENPVLGFGGEERRRRGRRRKRPVLDPIDNAAVRRQRRMIKNRESAARSRERKQAYTLELESLVAQLEEENARLLKEKEDFKRLRLKEIKENIIPLTEKKTPARPSPLRRTQSSKW</sequence>
<feature type="region of interest" description="Disordered" evidence="8">
    <location>
        <begin position="84"/>
        <end position="120"/>
    </location>
</feature>
<evidence type="ECO:0000256" key="8">
    <source>
        <dbReference type="SAM" id="MobiDB-lite"/>
    </source>
</evidence>
<dbReference type="GO" id="GO:0009738">
    <property type="term" value="P:abscisic acid-activated signaling pathway"/>
    <property type="evidence" value="ECO:0007669"/>
    <property type="project" value="UniProtKB-KW"/>
</dbReference>
<keyword evidence="7" id="KW-0175">Coiled coil</keyword>
<dbReference type="Pfam" id="PF00170">
    <property type="entry name" value="bZIP_1"/>
    <property type="match status" value="1"/>
</dbReference>
<dbReference type="Gramene" id="Aco024142.1.mrna1">
    <property type="protein sequence ID" value="Aco024142.1.mrna1"/>
    <property type="gene ID" value="Aco024142.1.path1"/>
</dbReference>
<evidence type="ECO:0000256" key="7">
    <source>
        <dbReference type="SAM" id="Coils"/>
    </source>
</evidence>
<gene>
    <name evidence="11" type="primary">LOC109725352</name>
</gene>
<proteinExistence type="predicted"/>
<dbReference type="InterPro" id="IPR043452">
    <property type="entry name" value="BZIP46-like"/>
</dbReference>
<dbReference type="GO" id="GO:0045893">
    <property type="term" value="P:positive regulation of DNA-templated transcription"/>
    <property type="evidence" value="ECO:0007669"/>
    <property type="project" value="InterPro"/>
</dbReference>
<evidence type="ECO:0000256" key="1">
    <source>
        <dbReference type="ARBA" id="ARBA00004123"/>
    </source>
</evidence>
<feature type="compositionally biased region" description="Polar residues" evidence="8">
    <location>
        <begin position="26"/>
        <end position="35"/>
    </location>
</feature>
<feature type="domain" description="BZIP" evidence="9">
    <location>
        <begin position="122"/>
        <end position="173"/>
    </location>
</feature>
<organism evidence="10 11">
    <name type="scientific">Ananas comosus</name>
    <name type="common">Pineapple</name>
    <name type="synonym">Ananas ananas</name>
    <dbReference type="NCBI Taxonomy" id="4615"/>
    <lineage>
        <taxon>Eukaryota</taxon>
        <taxon>Viridiplantae</taxon>
        <taxon>Streptophyta</taxon>
        <taxon>Embryophyta</taxon>
        <taxon>Tracheophyta</taxon>
        <taxon>Spermatophyta</taxon>
        <taxon>Magnoliopsida</taxon>
        <taxon>Liliopsida</taxon>
        <taxon>Poales</taxon>
        <taxon>Bromeliaceae</taxon>
        <taxon>Bromelioideae</taxon>
        <taxon>Ananas</taxon>
    </lineage>
</organism>
<evidence type="ECO:0000256" key="2">
    <source>
        <dbReference type="ARBA" id="ARBA00022682"/>
    </source>
</evidence>
<dbReference type="InterPro" id="IPR046347">
    <property type="entry name" value="bZIP_sf"/>
</dbReference>
<dbReference type="GO" id="GO:0003677">
    <property type="term" value="F:DNA binding"/>
    <property type="evidence" value="ECO:0007669"/>
    <property type="project" value="UniProtKB-KW"/>
</dbReference>
<keyword evidence="10" id="KW-1185">Reference proteome</keyword>
<protein>
    <submittedName>
        <fullName evidence="11">G-box-binding factor 4-like</fullName>
    </submittedName>
</protein>
<dbReference type="Proteomes" id="UP000515123">
    <property type="component" value="Linkage group 20"/>
</dbReference>
<accession>A0A6P5GW94</accession>
<dbReference type="GO" id="GO:0005634">
    <property type="term" value="C:nucleus"/>
    <property type="evidence" value="ECO:0007669"/>
    <property type="project" value="UniProtKB-SubCell"/>
</dbReference>
<dbReference type="PANTHER" id="PTHR22952">
    <property type="entry name" value="CAMP-RESPONSE ELEMENT BINDING PROTEIN-RELATED"/>
    <property type="match status" value="1"/>
</dbReference>
<evidence type="ECO:0000256" key="4">
    <source>
        <dbReference type="ARBA" id="ARBA00023125"/>
    </source>
</evidence>
<feature type="region of interest" description="Disordered" evidence="8">
    <location>
        <begin position="187"/>
        <end position="206"/>
    </location>
</feature>
<dbReference type="PANTHER" id="PTHR22952:SF392">
    <property type="entry name" value="BZIP TRANSCRIPTION FACTOR 12"/>
    <property type="match status" value="1"/>
</dbReference>
<dbReference type="SMART" id="SM00338">
    <property type="entry name" value="BRLZ"/>
    <property type="match status" value="1"/>
</dbReference>
<name>A0A6P5GW94_ANACO</name>
<evidence type="ECO:0000313" key="10">
    <source>
        <dbReference type="Proteomes" id="UP000515123"/>
    </source>
</evidence>
<dbReference type="InterPro" id="IPR004827">
    <property type="entry name" value="bZIP"/>
</dbReference>
<dbReference type="Gene3D" id="1.20.5.170">
    <property type="match status" value="1"/>
</dbReference>
<dbReference type="PROSITE" id="PS50217">
    <property type="entry name" value="BZIP"/>
    <property type="match status" value="1"/>
</dbReference>
<keyword evidence="2" id="KW-0938">Abscisic acid signaling pathway</keyword>
<dbReference type="PRINTS" id="PR00041">
    <property type="entry name" value="LEUZIPPRCREB"/>
</dbReference>
<dbReference type="GeneID" id="109725352"/>
<reference evidence="11" key="2">
    <citation type="submission" date="2025-08" db="UniProtKB">
        <authorList>
            <consortium name="RefSeq"/>
        </authorList>
    </citation>
    <scope>IDENTIFICATION</scope>
    <source>
        <tissue evidence="11">Leaf</tissue>
    </source>
</reference>
<evidence type="ECO:0000259" key="9">
    <source>
        <dbReference type="PROSITE" id="PS50217"/>
    </source>
</evidence>
<dbReference type="CDD" id="cd14707">
    <property type="entry name" value="bZIP_plant_BZIP46"/>
    <property type="match status" value="1"/>
</dbReference>
<evidence type="ECO:0000256" key="6">
    <source>
        <dbReference type="ARBA" id="ARBA00023242"/>
    </source>
</evidence>
<feature type="region of interest" description="Disordered" evidence="8">
    <location>
        <begin position="1"/>
        <end position="35"/>
    </location>
</feature>
<dbReference type="GO" id="GO:0003700">
    <property type="term" value="F:DNA-binding transcription factor activity"/>
    <property type="evidence" value="ECO:0007669"/>
    <property type="project" value="InterPro"/>
</dbReference>
<dbReference type="FunFam" id="1.20.5.170:FF:000036">
    <property type="entry name" value="ABSCISIC ACID-INSENSITIVE 5-like protein 2"/>
    <property type="match status" value="1"/>
</dbReference>
<dbReference type="SUPFAM" id="SSF57959">
    <property type="entry name" value="Leucine zipper domain"/>
    <property type="match status" value="1"/>
</dbReference>
<evidence type="ECO:0000256" key="5">
    <source>
        <dbReference type="ARBA" id="ARBA00023163"/>
    </source>
</evidence>
<comment type="subcellular location">
    <subcellularLocation>
        <location evidence="1">Nucleus</location>
    </subcellularLocation>
</comment>
<keyword evidence="5" id="KW-0804">Transcription</keyword>
<feature type="coiled-coil region" evidence="7">
    <location>
        <begin position="136"/>
        <end position="177"/>
    </location>
</feature>
<reference evidence="10" key="1">
    <citation type="journal article" date="2015" name="Nat. Genet.">
        <title>The pineapple genome and the evolution of CAM photosynthesis.</title>
        <authorList>
            <person name="Ming R."/>
            <person name="VanBuren R."/>
            <person name="Wai C.M."/>
            <person name="Tang H."/>
            <person name="Schatz M.C."/>
            <person name="Bowers J.E."/>
            <person name="Lyons E."/>
            <person name="Wang M.L."/>
            <person name="Chen J."/>
            <person name="Biggers E."/>
            <person name="Zhang J."/>
            <person name="Huang L."/>
            <person name="Zhang L."/>
            <person name="Miao W."/>
            <person name="Zhang J."/>
            <person name="Ye Z."/>
            <person name="Miao C."/>
            <person name="Lin Z."/>
            <person name="Wang H."/>
            <person name="Zhou H."/>
            <person name="Yim W.C."/>
            <person name="Priest H.D."/>
            <person name="Zheng C."/>
            <person name="Woodhouse M."/>
            <person name="Edger P.P."/>
            <person name="Guyot R."/>
            <person name="Guo H.B."/>
            <person name="Guo H."/>
            <person name="Zheng G."/>
            <person name="Singh R."/>
            <person name="Sharma A."/>
            <person name="Min X."/>
            <person name="Zheng Y."/>
            <person name="Lee H."/>
            <person name="Gurtowski J."/>
            <person name="Sedlazeck F.J."/>
            <person name="Harkess A."/>
            <person name="McKain M.R."/>
            <person name="Liao Z."/>
            <person name="Fang J."/>
            <person name="Liu J."/>
            <person name="Zhang X."/>
            <person name="Zhang Q."/>
            <person name="Hu W."/>
            <person name="Qin Y."/>
            <person name="Wang K."/>
            <person name="Chen L.Y."/>
            <person name="Shirley N."/>
            <person name="Lin Y.R."/>
            <person name="Liu L.Y."/>
            <person name="Hernandez A.G."/>
            <person name="Wright C.L."/>
            <person name="Bulone V."/>
            <person name="Tuskan G.A."/>
            <person name="Heath K."/>
            <person name="Zee F."/>
            <person name="Moore P.H."/>
            <person name="Sunkar R."/>
            <person name="Leebens-Mack J.H."/>
            <person name="Mockler T."/>
            <person name="Bennetzen J.L."/>
            <person name="Freeling M."/>
            <person name="Sankoff D."/>
            <person name="Paterson A.H."/>
            <person name="Zhu X."/>
            <person name="Yang X."/>
            <person name="Smith J.A."/>
            <person name="Cushman J.C."/>
            <person name="Paull R.E."/>
            <person name="Yu Q."/>
        </authorList>
    </citation>
    <scope>NUCLEOTIDE SEQUENCE [LARGE SCALE GENOMIC DNA]</scope>
    <source>
        <strain evidence="10">cv. F153</strain>
    </source>
</reference>
<evidence type="ECO:0000313" key="11">
    <source>
        <dbReference type="RefSeq" id="XP_020110098.1"/>
    </source>
</evidence>
<keyword evidence="6" id="KW-0539">Nucleus</keyword>
<keyword evidence="3" id="KW-0805">Transcription regulation</keyword>
<keyword evidence="4" id="KW-0238">DNA-binding</keyword>
<dbReference type="OrthoDB" id="644067at2759"/>
<dbReference type="RefSeq" id="XP_020110098.1">
    <property type="nucleotide sequence ID" value="XM_020254509.1"/>
</dbReference>
<dbReference type="PROSITE" id="PS00036">
    <property type="entry name" value="BZIP_BASIC"/>
    <property type="match status" value="1"/>
</dbReference>